<dbReference type="InterPro" id="IPR054471">
    <property type="entry name" value="GPIID_WHD"/>
</dbReference>
<evidence type="ECO:0000259" key="2">
    <source>
        <dbReference type="Pfam" id="PF22939"/>
    </source>
</evidence>
<dbReference type="PANTHER" id="PTHR10039">
    <property type="entry name" value="AMELOGENIN"/>
    <property type="match status" value="1"/>
</dbReference>
<gene>
    <name evidence="4" type="ORF">BJ508DRAFT_418387</name>
</gene>
<feature type="domain" description="GPI inositol-deacylase winged helix" evidence="2">
    <location>
        <begin position="220"/>
        <end position="301"/>
    </location>
</feature>
<dbReference type="Pfam" id="PF24883">
    <property type="entry name" value="NPHP3_N"/>
    <property type="match status" value="1"/>
</dbReference>
<keyword evidence="1" id="KW-0677">Repeat</keyword>
<name>A0A3N4HMC2_ASCIM</name>
<dbReference type="Pfam" id="PF22939">
    <property type="entry name" value="WHD_GPIID"/>
    <property type="match status" value="1"/>
</dbReference>
<proteinExistence type="predicted"/>
<sequence>MDETRNSAESLGRSLFCQLLESKDSSTMLTVDFMETFALSPTPAQIWEGIKRLSRSLEVTAYCVIDGIDEAGDWADKLSLHVAELLESCKRLKLILLGRPASLRFLDDSIALTSIEMSSEVIKTSLQIFLHAKIKSVPVVMNAGEDSAGLQQLVVKCLQQKADGMFLWADLMVKDLYSYNSTAGVREAMLSLPTGLAGLYTRLLEKLVGRTNDLDLERFQKTMTLLTMARRPLTEAELNHAFAVLEHSASAQPTDFKSHHTFGLEAVVRRICGDFVAIKSGTVQLVHISVQEFFTETGAHSPNTSSSNSPIFRRFRVDPAAGHMLYVNLSLDYWAVADEALEKNSSTDTQKGDIEISTTEYVDPYAHIHELYPLMGYVSTHFLFHAKHMIDQTFPRSMIDKLRAFIKSKIFFSTLEGILLECLDYDPEILLAFIIRCRAVVRPTGWDAYFAAVFDSDIQRLVRKLLQSIGPLAPEIIMVSHQQELHRRTSLYGPYHLRTVRVFWVGVILKYVLDEFQRMGGWAEAVVVEVAERTSRIISTISTFVDACDGFLRRKPKTESPPCGLEALPLEFKQANWRTFREIDEAMDYIQSTKDLETPNSTSKRLDLLTLVVQLLALVSYGRRLRDEKQFNRLCSLIRDNFRLLPTPVIFEVGSSLYGYHQSKERFERAGEMFHLAQKSMGRTDSYLYGVIQAHYALSHWKRRAASLSINKNSVSTDSAREQAIVCARQASSIIRKYQLPEAVYYSYQIFYDLASFWVMVNGDANDNHLEETHRALSALWEDEQLFGELLLKWETAQGIQGIVDKLWEVHFASHRFEELRNVLQRIQKRVEGAGNKRAANDHRLFFPLGIVTILCGHLVEGKRLLWKAVRCILTHAELDGLSDPNLQLESMARRLKRDTESIDEPRLRRRVFEEIYETRMSKFFRFCMGIIKTFCMDNMFAEASILSDQVAGAWRSLFPTDLEEIGGNAPMAAKNNVYCYRNWGRHINAKLTLAFIHLLQGHEYTAVSLFREIIDVDTRTSYGDIFGTASTSRDHLAIIIFRRGEFREAELLFTDVDYDQCNYKQLGTIARLWGHLVSHWDDHDLPRYTPMPGLLRALNCESLMDRFNTHKEGLRRKEPMHKFCPPEDEVIQGVEHMVAIGYTGIATKFDKVLKKFYLEQIEKKRARRIEYEKLHAYDDPDSRSRYKPTSSLQGWDREKALGLFRQ</sequence>
<evidence type="ECO:0000256" key="1">
    <source>
        <dbReference type="ARBA" id="ARBA00022737"/>
    </source>
</evidence>
<feature type="domain" description="Nephrocystin 3-like N-terminal" evidence="3">
    <location>
        <begin position="2"/>
        <end position="99"/>
    </location>
</feature>
<dbReference type="Proteomes" id="UP000275078">
    <property type="component" value="Unassembled WGS sequence"/>
</dbReference>
<evidence type="ECO:0000313" key="4">
    <source>
        <dbReference type="EMBL" id="RPA74909.1"/>
    </source>
</evidence>
<accession>A0A3N4HMC2</accession>
<dbReference type="InterPro" id="IPR056884">
    <property type="entry name" value="NPHP3-like_N"/>
</dbReference>
<reference evidence="4 5" key="1">
    <citation type="journal article" date="2018" name="Nat. Ecol. Evol.">
        <title>Pezizomycetes genomes reveal the molecular basis of ectomycorrhizal truffle lifestyle.</title>
        <authorList>
            <person name="Murat C."/>
            <person name="Payen T."/>
            <person name="Noel B."/>
            <person name="Kuo A."/>
            <person name="Morin E."/>
            <person name="Chen J."/>
            <person name="Kohler A."/>
            <person name="Krizsan K."/>
            <person name="Balestrini R."/>
            <person name="Da Silva C."/>
            <person name="Montanini B."/>
            <person name="Hainaut M."/>
            <person name="Levati E."/>
            <person name="Barry K.W."/>
            <person name="Belfiori B."/>
            <person name="Cichocki N."/>
            <person name="Clum A."/>
            <person name="Dockter R.B."/>
            <person name="Fauchery L."/>
            <person name="Guy J."/>
            <person name="Iotti M."/>
            <person name="Le Tacon F."/>
            <person name="Lindquist E.A."/>
            <person name="Lipzen A."/>
            <person name="Malagnac F."/>
            <person name="Mello A."/>
            <person name="Molinier V."/>
            <person name="Miyauchi S."/>
            <person name="Poulain J."/>
            <person name="Riccioni C."/>
            <person name="Rubini A."/>
            <person name="Sitrit Y."/>
            <person name="Splivallo R."/>
            <person name="Traeger S."/>
            <person name="Wang M."/>
            <person name="Zifcakova L."/>
            <person name="Wipf D."/>
            <person name="Zambonelli A."/>
            <person name="Paolocci F."/>
            <person name="Nowrousian M."/>
            <person name="Ottonello S."/>
            <person name="Baldrian P."/>
            <person name="Spatafora J.W."/>
            <person name="Henrissat B."/>
            <person name="Nagy L.G."/>
            <person name="Aury J.M."/>
            <person name="Wincker P."/>
            <person name="Grigoriev I.V."/>
            <person name="Bonfante P."/>
            <person name="Martin F.M."/>
        </authorList>
    </citation>
    <scope>NUCLEOTIDE SEQUENCE [LARGE SCALE GENOMIC DNA]</scope>
    <source>
        <strain evidence="4 5">RN42</strain>
    </source>
</reference>
<dbReference type="PANTHER" id="PTHR10039:SF17">
    <property type="entry name" value="FUNGAL STAND N-TERMINAL GOODBYE DOMAIN-CONTAINING PROTEIN-RELATED"/>
    <property type="match status" value="1"/>
</dbReference>
<evidence type="ECO:0000313" key="5">
    <source>
        <dbReference type="Proteomes" id="UP000275078"/>
    </source>
</evidence>
<organism evidence="4 5">
    <name type="scientific">Ascobolus immersus RN42</name>
    <dbReference type="NCBI Taxonomy" id="1160509"/>
    <lineage>
        <taxon>Eukaryota</taxon>
        <taxon>Fungi</taxon>
        <taxon>Dikarya</taxon>
        <taxon>Ascomycota</taxon>
        <taxon>Pezizomycotina</taxon>
        <taxon>Pezizomycetes</taxon>
        <taxon>Pezizales</taxon>
        <taxon>Ascobolaceae</taxon>
        <taxon>Ascobolus</taxon>
    </lineage>
</organism>
<evidence type="ECO:0000259" key="3">
    <source>
        <dbReference type="Pfam" id="PF24883"/>
    </source>
</evidence>
<dbReference type="EMBL" id="ML119777">
    <property type="protein sequence ID" value="RPA74909.1"/>
    <property type="molecule type" value="Genomic_DNA"/>
</dbReference>
<protein>
    <submittedName>
        <fullName evidence="4">Uncharacterized protein</fullName>
    </submittedName>
</protein>
<dbReference type="AlphaFoldDB" id="A0A3N4HMC2"/>
<dbReference type="OrthoDB" id="1658288at2759"/>
<keyword evidence="5" id="KW-1185">Reference proteome</keyword>